<dbReference type="InterPro" id="IPR003961">
    <property type="entry name" value="FN3_dom"/>
</dbReference>
<dbReference type="InParanoid" id="A0A419QB94"/>
<reference evidence="1 2" key="1">
    <citation type="journal article" date="2018" name="Biotechnol. Adv.">
        <title>Improved genomic resources and new bioinformatic workflow for the carcinogenic parasite Clonorchis sinensis: Biotechnological implications.</title>
        <authorList>
            <person name="Wang D."/>
            <person name="Korhonen P.K."/>
            <person name="Gasser R.B."/>
            <person name="Young N.D."/>
        </authorList>
    </citation>
    <scope>NUCLEOTIDE SEQUENCE [LARGE SCALE GENOMIC DNA]</scope>
    <source>
        <strain evidence="1">Cs-k2</strain>
    </source>
</reference>
<evidence type="ECO:0000313" key="1">
    <source>
        <dbReference type="EMBL" id="KAG5445280.1"/>
    </source>
</evidence>
<gene>
    <name evidence="1" type="ORF">CSKR_107335</name>
</gene>
<reference evidence="1 2" key="2">
    <citation type="journal article" date="2021" name="Genomics">
        <title>High-quality reference genome for Clonorchis sinensis.</title>
        <authorList>
            <person name="Young N.D."/>
            <person name="Stroehlein A.J."/>
            <person name="Kinkar L."/>
            <person name="Wang T."/>
            <person name="Sohn W.M."/>
            <person name="Chang B.C.H."/>
            <person name="Kaur P."/>
            <person name="Weisz D."/>
            <person name="Dudchenko O."/>
            <person name="Aiden E.L."/>
            <person name="Korhonen P.K."/>
            <person name="Gasser R.B."/>
        </authorList>
    </citation>
    <scope>NUCLEOTIDE SEQUENCE [LARGE SCALE GENOMIC DNA]</scope>
    <source>
        <strain evidence="1">Cs-k2</strain>
    </source>
</reference>
<accession>A0A419QB94</accession>
<name>A0A419QB94_CLOSI</name>
<dbReference type="SUPFAM" id="SSF49265">
    <property type="entry name" value="Fibronectin type III"/>
    <property type="match status" value="1"/>
</dbReference>
<dbReference type="Proteomes" id="UP000286415">
    <property type="component" value="Unassembled WGS sequence"/>
</dbReference>
<dbReference type="Gene3D" id="2.60.40.10">
    <property type="entry name" value="Immunoglobulins"/>
    <property type="match status" value="1"/>
</dbReference>
<protein>
    <submittedName>
        <fullName evidence="1">Uncharacterized protein</fullName>
    </submittedName>
</protein>
<dbReference type="EMBL" id="NIRI02000056">
    <property type="protein sequence ID" value="KAG5445280.1"/>
    <property type="molecule type" value="Genomic_DNA"/>
</dbReference>
<comment type="caution">
    <text evidence="1">The sequence shown here is derived from an EMBL/GenBank/DDBJ whole genome shotgun (WGS) entry which is preliminary data.</text>
</comment>
<dbReference type="InterPro" id="IPR036116">
    <property type="entry name" value="FN3_sf"/>
</dbReference>
<dbReference type="OrthoDB" id="6275423at2759"/>
<sequence length="511" mass="57947">MLFTVSEHCNVLAVLDLEGQKYITDEVIPIDEPTLEFPDVIQDDICASSELPTVTLTVSNVEGSTAQRVEWRSFSTSSKRCGVQYKLIYHKKHKPTEIIRHTFKEDGVFQTGNLPADTDYIYELKLSKPGLANSITRSTSQTLRTHKTLICNQFHSWNKATGTWTDKGTNGQLKGSHTGFVTIFALPLKAVTYACLVKQTIRLDRKITVRRIESGENHLNVKWGKLQPGNTVHVTVLGVKPTFKRSVGTKIRVGSLDACTNYHVLVELLNGNEVIESKQLIEVMTSYPALNAPENFDVKSLSGGLGHKLTWTPITSKYPSTCRLSYRVERESRKADKVEKQIFELNEAKLELADIASEVEYSYKVQAVFNSVHYGKFSEPLKIAALSSKLTNLPKYILISCRTPPLHKLRIFTRFNPEKFYKRRPVFWHISISAESSLRSCIQPFQKSPIFSFFKIRDQFLPAFGGQHFVGRPLSRPYKKAETSGYLNPAHFTQVRNVSPTFVMHLIDTPW</sequence>
<organism evidence="1 2">
    <name type="scientific">Clonorchis sinensis</name>
    <name type="common">Chinese liver fluke</name>
    <dbReference type="NCBI Taxonomy" id="79923"/>
    <lineage>
        <taxon>Eukaryota</taxon>
        <taxon>Metazoa</taxon>
        <taxon>Spiralia</taxon>
        <taxon>Lophotrochozoa</taxon>
        <taxon>Platyhelminthes</taxon>
        <taxon>Trematoda</taxon>
        <taxon>Digenea</taxon>
        <taxon>Opisthorchiida</taxon>
        <taxon>Opisthorchiata</taxon>
        <taxon>Opisthorchiidae</taxon>
        <taxon>Clonorchis</taxon>
    </lineage>
</organism>
<dbReference type="PROSITE" id="PS50853">
    <property type="entry name" value="FN3"/>
    <property type="match status" value="1"/>
</dbReference>
<dbReference type="InterPro" id="IPR013783">
    <property type="entry name" value="Ig-like_fold"/>
</dbReference>
<evidence type="ECO:0000313" key="2">
    <source>
        <dbReference type="Proteomes" id="UP000286415"/>
    </source>
</evidence>
<keyword evidence="2" id="KW-1185">Reference proteome</keyword>
<proteinExistence type="predicted"/>
<dbReference type="AlphaFoldDB" id="A0A419QB94"/>